<organism evidence="6 7">
    <name type="scientific">Anaerolinea thermolimosa</name>
    <dbReference type="NCBI Taxonomy" id="229919"/>
    <lineage>
        <taxon>Bacteria</taxon>
        <taxon>Bacillati</taxon>
        <taxon>Chloroflexota</taxon>
        <taxon>Anaerolineae</taxon>
        <taxon>Anaerolineales</taxon>
        <taxon>Anaerolineaceae</taxon>
        <taxon>Anaerolinea</taxon>
    </lineage>
</organism>
<dbReference type="InterPro" id="IPR036390">
    <property type="entry name" value="WH_DNA-bd_sf"/>
</dbReference>
<dbReference type="Proteomes" id="UP000264141">
    <property type="component" value="Unassembled WGS sequence"/>
</dbReference>
<comment type="caution">
    <text evidence="6">The sequence shown here is derived from an EMBL/GenBank/DDBJ whole genome shotgun (WGS) entry which is preliminary data.</text>
</comment>
<dbReference type="AlphaFoldDB" id="A0A3D1JIB1"/>
<dbReference type="PRINTS" id="PR00039">
    <property type="entry name" value="HTHLYSR"/>
</dbReference>
<dbReference type="CDD" id="cd05466">
    <property type="entry name" value="PBP2_LTTR_substrate"/>
    <property type="match status" value="1"/>
</dbReference>
<evidence type="ECO:0000256" key="1">
    <source>
        <dbReference type="ARBA" id="ARBA00009437"/>
    </source>
</evidence>
<dbReference type="Pfam" id="PF03466">
    <property type="entry name" value="LysR_substrate"/>
    <property type="match status" value="1"/>
</dbReference>
<evidence type="ECO:0000256" key="2">
    <source>
        <dbReference type="ARBA" id="ARBA00023015"/>
    </source>
</evidence>
<dbReference type="STRING" id="229919.GCA_001050195_01814"/>
<dbReference type="Pfam" id="PF00126">
    <property type="entry name" value="HTH_1"/>
    <property type="match status" value="1"/>
</dbReference>
<dbReference type="GO" id="GO:0003700">
    <property type="term" value="F:DNA-binding transcription factor activity"/>
    <property type="evidence" value="ECO:0007669"/>
    <property type="project" value="InterPro"/>
</dbReference>
<keyword evidence="2" id="KW-0805">Transcription regulation</keyword>
<feature type="domain" description="HTH lysR-type" evidence="5">
    <location>
        <begin position="1"/>
        <end position="58"/>
    </location>
</feature>
<dbReference type="GO" id="GO:0032993">
    <property type="term" value="C:protein-DNA complex"/>
    <property type="evidence" value="ECO:0007669"/>
    <property type="project" value="TreeGrafter"/>
</dbReference>
<dbReference type="PROSITE" id="PS50931">
    <property type="entry name" value="HTH_LYSR"/>
    <property type="match status" value="1"/>
</dbReference>
<sequence>MEVHQLEYFIAVAETGSFSRAAERCHVAQPSLSQQIKKLEQEIGQPLFNRSRKGVSLTEAGQLLLPRAHAILAEIQNIRPNLEREVQEGKGKVSVGFIPTVAPFVLPRVIRSFRTLYPGATLAVHEDLTQALVSGLIEGSLDVAITSLPVHHPLIETDELLTETLMVAIPREHLAAQSDDLTVHELERYPFIALSEMHCLGEQVRAFCSQQNVDLQIVCHTAQLSTVQSCVVLGLGISLVPQALAVSDDSGQVVYRRVTDAVPQRKIAAAWYVRRRLSFLARELIRLVRQEYPQENQPPCA</sequence>
<gene>
    <name evidence="6" type="ORF">DEQ80_06585</name>
</gene>
<protein>
    <submittedName>
        <fullName evidence="6">LysR family transcriptional regulator</fullName>
    </submittedName>
</protein>
<keyword evidence="4" id="KW-0804">Transcription</keyword>
<dbReference type="GO" id="GO:0003677">
    <property type="term" value="F:DNA binding"/>
    <property type="evidence" value="ECO:0007669"/>
    <property type="project" value="UniProtKB-KW"/>
</dbReference>
<dbReference type="PANTHER" id="PTHR30346:SF0">
    <property type="entry name" value="HCA OPERON TRANSCRIPTIONAL ACTIVATOR HCAR"/>
    <property type="match status" value="1"/>
</dbReference>
<dbReference type="InterPro" id="IPR000847">
    <property type="entry name" value="LysR_HTH_N"/>
</dbReference>
<evidence type="ECO:0000313" key="6">
    <source>
        <dbReference type="EMBL" id="HCE17508.1"/>
    </source>
</evidence>
<dbReference type="SUPFAM" id="SSF53850">
    <property type="entry name" value="Periplasmic binding protein-like II"/>
    <property type="match status" value="1"/>
</dbReference>
<evidence type="ECO:0000259" key="5">
    <source>
        <dbReference type="PROSITE" id="PS50931"/>
    </source>
</evidence>
<keyword evidence="3" id="KW-0238">DNA-binding</keyword>
<dbReference type="OrthoDB" id="9803735at2"/>
<dbReference type="Gene3D" id="1.10.10.10">
    <property type="entry name" value="Winged helix-like DNA-binding domain superfamily/Winged helix DNA-binding domain"/>
    <property type="match status" value="1"/>
</dbReference>
<dbReference type="PANTHER" id="PTHR30346">
    <property type="entry name" value="TRANSCRIPTIONAL DUAL REGULATOR HCAR-RELATED"/>
    <property type="match status" value="1"/>
</dbReference>
<dbReference type="InterPro" id="IPR036388">
    <property type="entry name" value="WH-like_DNA-bd_sf"/>
</dbReference>
<reference evidence="6 7" key="1">
    <citation type="journal article" date="2018" name="Nat. Biotechnol.">
        <title>A standardized bacterial taxonomy based on genome phylogeny substantially revises the tree of life.</title>
        <authorList>
            <person name="Parks D.H."/>
            <person name="Chuvochina M."/>
            <person name="Waite D.W."/>
            <person name="Rinke C."/>
            <person name="Skarshewski A."/>
            <person name="Chaumeil P.A."/>
            <person name="Hugenholtz P."/>
        </authorList>
    </citation>
    <scope>NUCLEOTIDE SEQUENCE [LARGE SCALE GENOMIC DNA]</scope>
    <source>
        <strain evidence="6">UBA8781</strain>
    </source>
</reference>
<proteinExistence type="inferred from homology"/>
<evidence type="ECO:0000313" key="7">
    <source>
        <dbReference type="Proteomes" id="UP000264141"/>
    </source>
</evidence>
<dbReference type="FunFam" id="1.10.10.10:FF:000001">
    <property type="entry name" value="LysR family transcriptional regulator"/>
    <property type="match status" value="1"/>
</dbReference>
<evidence type="ECO:0000256" key="4">
    <source>
        <dbReference type="ARBA" id="ARBA00023163"/>
    </source>
</evidence>
<accession>A0A3D1JIB1</accession>
<dbReference type="RefSeq" id="WP_062192504.1">
    <property type="nucleotide sequence ID" value="NZ_DF967965.1"/>
</dbReference>
<dbReference type="Gene3D" id="3.40.190.10">
    <property type="entry name" value="Periplasmic binding protein-like II"/>
    <property type="match status" value="2"/>
</dbReference>
<evidence type="ECO:0000256" key="3">
    <source>
        <dbReference type="ARBA" id="ARBA00023125"/>
    </source>
</evidence>
<dbReference type="SUPFAM" id="SSF46785">
    <property type="entry name" value="Winged helix' DNA-binding domain"/>
    <property type="match status" value="1"/>
</dbReference>
<comment type="similarity">
    <text evidence="1">Belongs to the LysR transcriptional regulatory family.</text>
</comment>
<dbReference type="InterPro" id="IPR005119">
    <property type="entry name" value="LysR_subst-bd"/>
</dbReference>
<name>A0A3D1JIB1_9CHLR</name>
<dbReference type="EMBL" id="DPBP01000028">
    <property type="protein sequence ID" value="HCE17508.1"/>
    <property type="molecule type" value="Genomic_DNA"/>
</dbReference>